<dbReference type="STRING" id="41875.K8F4P0"/>
<dbReference type="GO" id="GO:0044183">
    <property type="term" value="F:protein folding chaperone"/>
    <property type="evidence" value="ECO:0007669"/>
    <property type="project" value="InterPro"/>
</dbReference>
<dbReference type="AlphaFoldDB" id="K8F4P0"/>
<reference evidence="4 5" key="1">
    <citation type="submission" date="2011-10" db="EMBL/GenBank/DDBJ databases">
        <authorList>
            <person name="Genoscope - CEA"/>
        </authorList>
    </citation>
    <scope>NUCLEOTIDE SEQUENCE [LARGE SCALE GENOMIC DNA]</scope>
    <source>
        <strain evidence="4 5">RCC 1105</strain>
    </source>
</reference>
<keyword evidence="3" id="KW-0120">Carbon dioxide fixation</keyword>
<dbReference type="Gene3D" id="1.10.1200.210">
    <property type="entry name" value="Chaperonin-like RbcX"/>
    <property type="match status" value="1"/>
</dbReference>
<sequence length="222" mass="24572">MLFCVSSFAATTGVTSATTKTLSSRHRAATLISLQNGERSNNNRNRRGRRCFSVRNENDDSPKVYVPCGAFGGASSPERKAADVMHQLLTYTATWVVIGQLESINCRLNVQTPDGESKEQNLDGQGEVNRVNNQHEFLLDFLEKNPIRNPEEWMSKLSKADQSLANRIMIARQGYANMDFEWKSVETLAKRDIENGNKKLQTEMLESMMSGGGGGDTTSSSA</sequence>
<dbReference type="GO" id="GO:0015977">
    <property type="term" value="P:carbon fixation"/>
    <property type="evidence" value="ECO:0007669"/>
    <property type="project" value="UniProtKB-KW"/>
</dbReference>
<dbReference type="RefSeq" id="XP_007512915.1">
    <property type="nucleotide sequence ID" value="XM_007512853.1"/>
</dbReference>
<dbReference type="GO" id="GO:0015979">
    <property type="term" value="P:photosynthesis"/>
    <property type="evidence" value="ECO:0007669"/>
    <property type="project" value="UniProtKB-KW"/>
</dbReference>
<evidence type="ECO:0000256" key="3">
    <source>
        <dbReference type="ARBA" id="ARBA00023300"/>
    </source>
</evidence>
<dbReference type="PANTHER" id="PTHR33791">
    <property type="entry name" value="CHAPERONIN-LIKE RBCX PROTEIN 1, CHLOROPLASTIC"/>
    <property type="match status" value="1"/>
</dbReference>
<keyword evidence="1" id="KW-0602">Photosynthesis</keyword>
<evidence type="ECO:0000256" key="1">
    <source>
        <dbReference type="ARBA" id="ARBA00022531"/>
    </source>
</evidence>
<evidence type="ECO:0000256" key="2">
    <source>
        <dbReference type="ARBA" id="ARBA00023186"/>
    </source>
</evidence>
<evidence type="ECO:0000313" key="5">
    <source>
        <dbReference type="Proteomes" id="UP000198341"/>
    </source>
</evidence>
<dbReference type="InterPro" id="IPR003435">
    <property type="entry name" value="Chaperonin_RcbX"/>
</dbReference>
<dbReference type="EMBL" id="FO082274">
    <property type="protein sequence ID" value="CCO16473.1"/>
    <property type="molecule type" value="Genomic_DNA"/>
</dbReference>
<dbReference type="PANTHER" id="PTHR33791:SF12">
    <property type="entry name" value="CHAPERONIN-LIKE RBCX PROTEIN 1, CHLOROPLASTIC"/>
    <property type="match status" value="1"/>
</dbReference>
<dbReference type="eggNOG" id="ENOG502RZSC">
    <property type="taxonomic scope" value="Eukaryota"/>
</dbReference>
<dbReference type="KEGG" id="bpg:Bathy05g00780"/>
<dbReference type="Proteomes" id="UP000198341">
    <property type="component" value="Chromosome 5"/>
</dbReference>
<protein>
    <submittedName>
        <fullName evidence="4">Uncharacterized protein</fullName>
    </submittedName>
</protein>
<name>K8F4P0_9CHLO</name>
<gene>
    <name evidence="4" type="ORF">Bathy05g00780</name>
</gene>
<keyword evidence="5" id="KW-1185">Reference proteome</keyword>
<dbReference type="OrthoDB" id="513226at2759"/>
<evidence type="ECO:0000313" key="4">
    <source>
        <dbReference type="EMBL" id="CCO16473.1"/>
    </source>
</evidence>
<accession>K8F4P0</accession>
<organism evidence="4 5">
    <name type="scientific">Bathycoccus prasinos</name>
    <dbReference type="NCBI Taxonomy" id="41875"/>
    <lineage>
        <taxon>Eukaryota</taxon>
        <taxon>Viridiplantae</taxon>
        <taxon>Chlorophyta</taxon>
        <taxon>Mamiellophyceae</taxon>
        <taxon>Mamiellales</taxon>
        <taxon>Bathycoccaceae</taxon>
        <taxon>Bathycoccus</taxon>
    </lineage>
</organism>
<dbReference type="Pfam" id="PF02341">
    <property type="entry name" value="RbcX"/>
    <property type="match status" value="1"/>
</dbReference>
<dbReference type="SUPFAM" id="SSF158615">
    <property type="entry name" value="RbcX-like"/>
    <property type="match status" value="1"/>
</dbReference>
<proteinExistence type="predicted"/>
<keyword evidence="2" id="KW-0143">Chaperone</keyword>
<dbReference type="InterPro" id="IPR038052">
    <property type="entry name" value="Chaperonin_RbcX_sf"/>
</dbReference>
<dbReference type="GeneID" id="19015582"/>
<dbReference type="GO" id="GO:0110102">
    <property type="term" value="P:ribulose bisphosphate carboxylase complex assembly"/>
    <property type="evidence" value="ECO:0007669"/>
    <property type="project" value="InterPro"/>
</dbReference>